<name>A0A914H670_GLORO</name>
<protein>
    <submittedName>
        <fullName evidence="3">Uncharacterized protein</fullName>
    </submittedName>
</protein>
<evidence type="ECO:0000313" key="2">
    <source>
        <dbReference type="Proteomes" id="UP000887572"/>
    </source>
</evidence>
<feature type="region of interest" description="Disordered" evidence="1">
    <location>
        <begin position="175"/>
        <end position="232"/>
    </location>
</feature>
<feature type="region of interest" description="Disordered" evidence="1">
    <location>
        <begin position="244"/>
        <end position="322"/>
    </location>
</feature>
<feature type="compositionally biased region" description="Basic and acidic residues" evidence="1">
    <location>
        <begin position="251"/>
        <end position="268"/>
    </location>
</feature>
<feature type="region of interest" description="Disordered" evidence="1">
    <location>
        <begin position="66"/>
        <end position="99"/>
    </location>
</feature>
<keyword evidence="2" id="KW-1185">Reference proteome</keyword>
<dbReference type="WBParaSite" id="Gr19_v10_g14369.t1">
    <property type="protein sequence ID" value="Gr19_v10_g14369.t1"/>
    <property type="gene ID" value="Gr19_v10_g14369"/>
</dbReference>
<organism evidence="2 3">
    <name type="scientific">Globodera rostochiensis</name>
    <name type="common">Golden nematode worm</name>
    <name type="synonym">Heterodera rostochiensis</name>
    <dbReference type="NCBI Taxonomy" id="31243"/>
    <lineage>
        <taxon>Eukaryota</taxon>
        <taxon>Metazoa</taxon>
        <taxon>Ecdysozoa</taxon>
        <taxon>Nematoda</taxon>
        <taxon>Chromadorea</taxon>
        <taxon>Rhabditida</taxon>
        <taxon>Tylenchina</taxon>
        <taxon>Tylenchomorpha</taxon>
        <taxon>Tylenchoidea</taxon>
        <taxon>Heteroderidae</taxon>
        <taxon>Heteroderinae</taxon>
        <taxon>Globodera</taxon>
    </lineage>
</organism>
<evidence type="ECO:0000256" key="1">
    <source>
        <dbReference type="SAM" id="MobiDB-lite"/>
    </source>
</evidence>
<sequence>MSQPTHPIEQLLLHFHKVPVIVTFIGYLYTAAHHRYLPSNSSGKESTIHRPNVRRQQQRQINFIRLGNHRDTEKQPSYGGSEAINIEINETTRTRDQPNIWRAHDHQLHRTDGHSSNRNGYNKWAAARSPNQSATLEYVYTRDMAPNADKALAKFNSAITAHGKAVANVHLETRNPTTANHSKEKGAANNATERRNPSAHRIYSGQPTTISRQTRERHPATTRIDKRHTASQQITLLSKIGIRRGQQRQNIRNEQKSKAAMHFEESATSKRQTRRASRPMEQERRKNEDEPDAQDGPSFSFRAGVSEFEDSGRSKFDRLMGK</sequence>
<feature type="compositionally biased region" description="Basic and acidic residues" evidence="1">
    <location>
        <begin position="213"/>
        <end position="228"/>
    </location>
</feature>
<dbReference type="Proteomes" id="UP000887572">
    <property type="component" value="Unplaced"/>
</dbReference>
<evidence type="ECO:0000313" key="3">
    <source>
        <dbReference type="WBParaSite" id="Gr19_v10_g14369.t1"/>
    </source>
</evidence>
<dbReference type="AlphaFoldDB" id="A0A914H670"/>
<feature type="compositionally biased region" description="Basic and acidic residues" evidence="1">
    <location>
        <begin position="90"/>
        <end position="99"/>
    </location>
</feature>
<feature type="compositionally biased region" description="Basic and acidic residues" evidence="1">
    <location>
        <begin position="181"/>
        <end position="196"/>
    </location>
</feature>
<proteinExistence type="predicted"/>
<reference evidence="3" key="1">
    <citation type="submission" date="2022-11" db="UniProtKB">
        <authorList>
            <consortium name="WormBaseParasite"/>
        </authorList>
    </citation>
    <scope>IDENTIFICATION</scope>
</reference>
<feature type="compositionally biased region" description="Basic and acidic residues" evidence="1">
    <location>
        <begin position="310"/>
        <end position="322"/>
    </location>
</feature>
<feature type="compositionally biased region" description="Basic and acidic residues" evidence="1">
    <location>
        <begin position="278"/>
        <end position="288"/>
    </location>
</feature>
<accession>A0A914H670</accession>